<proteinExistence type="predicted"/>
<evidence type="ECO:0000313" key="2">
    <source>
        <dbReference type="Proteomes" id="UP000076555"/>
    </source>
</evidence>
<dbReference type="EMBL" id="LWAJ01000135">
    <property type="protein sequence ID" value="KZL49731.1"/>
    <property type="molecule type" value="Genomic_DNA"/>
</dbReference>
<name>A0A166JHQ4_NODSP</name>
<reference evidence="1 2" key="1">
    <citation type="submission" date="2016-04" db="EMBL/GenBank/DDBJ databases">
        <title>Draft Genome Assembly of the Bloom-forming Cyanobacterium Nodularia spumigena Strain CENA596 in Shrimp Production Ponds.</title>
        <authorList>
            <person name="Popin R.V."/>
            <person name="Rigonato J."/>
            <person name="Abreu V.A."/>
            <person name="Andreote A.P."/>
            <person name="Silveira S.B."/>
            <person name="Odebrecht C."/>
            <person name="Fiore M.F."/>
        </authorList>
    </citation>
    <scope>NUCLEOTIDE SEQUENCE [LARGE SCALE GENOMIC DNA]</scope>
    <source>
        <strain evidence="1 2">CENA596</strain>
    </source>
</reference>
<dbReference type="Proteomes" id="UP000076555">
    <property type="component" value="Unassembled WGS sequence"/>
</dbReference>
<dbReference type="AlphaFoldDB" id="A0A166JHQ4"/>
<evidence type="ECO:0000313" key="1">
    <source>
        <dbReference type="EMBL" id="KZL49731.1"/>
    </source>
</evidence>
<gene>
    <name evidence="1" type="ORF">A2T98_11175</name>
</gene>
<comment type="caution">
    <text evidence="1">The sequence shown here is derived from an EMBL/GenBank/DDBJ whole genome shotgun (WGS) entry which is preliminary data.</text>
</comment>
<sequence length="65" mass="7372">MAEWQGGIFYHEPPNAPPYFVEGGDERWVKISTFSKNRFALGKTSERTVEIFTLSVLLFTSVSMA</sequence>
<protein>
    <submittedName>
        <fullName evidence="1">Uncharacterized protein</fullName>
    </submittedName>
</protein>
<accession>A0A166JHQ4</accession>
<organism evidence="1 2">
    <name type="scientific">Nodularia spumigena CENA596</name>
    <dbReference type="NCBI Taxonomy" id="1819295"/>
    <lineage>
        <taxon>Bacteria</taxon>
        <taxon>Bacillati</taxon>
        <taxon>Cyanobacteriota</taxon>
        <taxon>Cyanophyceae</taxon>
        <taxon>Nostocales</taxon>
        <taxon>Nodulariaceae</taxon>
        <taxon>Nodularia</taxon>
    </lineage>
</organism>